<accession>A0A1E3BB04</accession>
<dbReference type="GO" id="GO:0005737">
    <property type="term" value="C:cytoplasm"/>
    <property type="evidence" value="ECO:0007669"/>
    <property type="project" value="InterPro"/>
</dbReference>
<feature type="region of interest" description="Disordered" evidence="5">
    <location>
        <begin position="908"/>
        <end position="933"/>
    </location>
</feature>
<keyword evidence="8" id="KW-1185">Reference proteome</keyword>
<dbReference type="Proteomes" id="UP000094569">
    <property type="component" value="Unassembled WGS sequence"/>
</dbReference>
<organism evidence="7 8">
    <name type="scientific">Aspergillus cristatus</name>
    <name type="common">Chinese Fuzhuan brick tea-fermentation fungus</name>
    <name type="synonym">Eurotium cristatum</name>
    <dbReference type="NCBI Taxonomy" id="573508"/>
    <lineage>
        <taxon>Eukaryota</taxon>
        <taxon>Fungi</taxon>
        <taxon>Dikarya</taxon>
        <taxon>Ascomycota</taxon>
        <taxon>Pezizomycotina</taxon>
        <taxon>Eurotiomycetes</taxon>
        <taxon>Eurotiomycetidae</taxon>
        <taxon>Eurotiales</taxon>
        <taxon>Aspergillaceae</taxon>
        <taxon>Aspergillus</taxon>
        <taxon>Aspergillus subgen. Aspergillus</taxon>
    </lineage>
</organism>
<dbReference type="InterPro" id="IPR006094">
    <property type="entry name" value="Oxid_FAD_bind_N"/>
</dbReference>
<dbReference type="InterPro" id="IPR016166">
    <property type="entry name" value="FAD-bd_PCMH"/>
</dbReference>
<dbReference type="PANTHER" id="PTHR42973:SF25">
    <property type="entry name" value="PHOSPHOMEVALONATE KINASE"/>
    <property type="match status" value="1"/>
</dbReference>
<evidence type="ECO:0000256" key="4">
    <source>
        <dbReference type="ARBA" id="ARBA00023002"/>
    </source>
</evidence>
<evidence type="ECO:0000313" key="8">
    <source>
        <dbReference type="Proteomes" id="UP000094569"/>
    </source>
</evidence>
<name>A0A1E3BB04_ASPCR</name>
<dbReference type="Pfam" id="PF01565">
    <property type="entry name" value="FAD_binding_4"/>
    <property type="match status" value="1"/>
</dbReference>
<reference evidence="7 8" key="1">
    <citation type="journal article" date="2016" name="BMC Genomics">
        <title>Comparative genomic and transcriptomic analyses of the Fuzhuan brick tea-fermentation fungus Aspergillus cristatus.</title>
        <authorList>
            <person name="Ge Y."/>
            <person name="Wang Y."/>
            <person name="Liu Y."/>
            <person name="Tan Y."/>
            <person name="Ren X."/>
            <person name="Zhang X."/>
            <person name="Hyde K.D."/>
            <person name="Liu Y."/>
            <person name="Liu Z."/>
        </authorList>
    </citation>
    <scope>NUCLEOTIDE SEQUENCE [LARGE SCALE GENOMIC DNA]</scope>
    <source>
        <strain evidence="7 8">GZAAS20.1005</strain>
    </source>
</reference>
<evidence type="ECO:0000259" key="6">
    <source>
        <dbReference type="PROSITE" id="PS51387"/>
    </source>
</evidence>
<dbReference type="GO" id="GO:0016491">
    <property type="term" value="F:oxidoreductase activity"/>
    <property type="evidence" value="ECO:0007669"/>
    <property type="project" value="UniProtKB-KW"/>
</dbReference>
<keyword evidence="2" id="KW-0285">Flavoprotein</keyword>
<protein>
    <recommendedName>
        <fullName evidence="6">FAD-binding PCMH-type domain-containing protein</fullName>
    </recommendedName>
</protein>
<dbReference type="InterPro" id="IPR050416">
    <property type="entry name" value="FAD-linked_Oxidoreductase"/>
</dbReference>
<keyword evidence="4" id="KW-0560">Oxidoreductase</keyword>
<dbReference type="InterPro" id="IPR005919">
    <property type="entry name" value="Pmev_kin_anim"/>
</dbReference>
<dbReference type="GO" id="GO:0004631">
    <property type="term" value="F:phosphomevalonate kinase activity"/>
    <property type="evidence" value="ECO:0007669"/>
    <property type="project" value="InterPro"/>
</dbReference>
<dbReference type="Pfam" id="PF04275">
    <property type="entry name" value="P-mevalo_kinase"/>
    <property type="match status" value="1"/>
</dbReference>
<evidence type="ECO:0000256" key="3">
    <source>
        <dbReference type="ARBA" id="ARBA00022827"/>
    </source>
</evidence>
<dbReference type="VEuPathDB" id="FungiDB:SI65_06031"/>
<dbReference type="Gene3D" id="3.30.465.10">
    <property type="match status" value="1"/>
</dbReference>
<keyword evidence="3" id="KW-0274">FAD</keyword>
<dbReference type="Gene3D" id="3.40.462.20">
    <property type="match status" value="1"/>
</dbReference>
<dbReference type="CDD" id="cd06223">
    <property type="entry name" value="PRTases_typeI"/>
    <property type="match status" value="1"/>
</dbReference>
<dbReference type="InterPro" id="IPR036318">
    <property type="entry name" value="FAD-bd_PCMH-like_sf"/>
</dbReference>
<dbReference type="InterPro" id="IPR000836">
    <property type="entry name" value="PRTase_dom"/>
</dbReference>
<dbReference type="EMBL" id="JXNT01000006">
    <property type="protein sequence ID" value="ODM18160.1"/>
    <property type="molecule type" value="Genomic_DNA"/>
</dbReference>
<dbReference type="Gene3D" id="3.40.50.150">
    <property type="entry name" value="Vaccinia Virus protein VP39"/>
    <property type="match status" value="1"/>
</dbReference>
<gene>
    <name evidence="7" type="ORF">SI65_06031</name>
</gene>
<dbReference type="InterPro" id="IPR029057">
    <property type="entry name" value="PRTase-like"/>
</dbReference>
<dbReference type="SUPFAM" id="SSF53335">
    <property type="entry name" value="S-adenosyl-L-methionine-dependent methyltransferases"/>
    <property type="match status" value="1"/>
</dbReference>
<dbReference type="OrthoDB" id="363185at2759"/>
<comment type="caution">
    <text evidence="7">The sequence shown here is derived from an EMBL/GenBank/DDBJ whole genome shotgun (WGS) entry which is preliminary data.</text>
</comment>
<dbReference type="InterPro" id="IPR016169">
    <property type="entry name" value="FAD-bd_PCMH_sub2"/>
</dbReference>
<evidence type="ECO:0000313" key="7">
    <source>
        <dbReference type="EMBL" id="ODM18160.1"/>
    </source>
</evidence>
<dbReference type="InterPro" id="IPR027417">
    <property type="entry name" value="P-loop_NTPase"/>
</dbReference>
<dbReference type="GO" id="GO:0006695">
    <property type="term" value="P:cholesterol biosynthetic process"/>
    <property type="evidence" value="ECO:0007669"/>
    <property type="project" value="InterPro"/>
</dbReference>
<dbReference type="Pfam" id="PF00156">
    <property type="entry name" value="Pribosyltran"/>
    <property type="match status" value="1"/>
</dbReference>
<dbReference type="InterPro" id="IPR029063">
    <property type="entry name" value="SAM-dependent_MTases_sf"/>
</dbReference>
<dbReference type="STRING" id="573508.A0A1E3BB04"/>
<proteinExistence type="inferred from homology"/>
<feature type="domain" description="FAD-binding PCMH-type" evidence="6">
    <location>
        <begin position="312"/>
        <end position="504"/>
    </location>
</feature>
<dbReference type="PROSITE" id="PS51387">
    <property type="entry name" value="FAD_PCMH"/>
    <property type="match status" value="1"/>
</dbReference>
<dbReference type="Gene3D" id="3.40.50.300">
    <property type="entry name" value="P-loop containing nucleotide triphosphate hydrolases"/>
    <property type="match status" value="1"/>
</dbReference>
<evidence type="ECO:0000256" key="1">
    <source>
        <dbReference type="ARBA" id="ARBA00005466"/>
    </source>
</evidence>
<dbReference type="Gene3D" id="3.40.50.2020">
    <property type="match status" value="1"/>
</dbReference>
<sequence length="1162" mass="126229">MATLKSLKSALVHKATATESSLKQPLSDTQYSAGFDILLQGLGWITYQDFIIPQLSQLLAPLFDSRTHISVLEIGPGPKSVLGYLPGRLRRKVKRYVAFEPNSLFATRVEEFLCSTSETDSPLPCLESPPDIHRIPFALNRKTESGTGTGTHESEEKFDFILFCHSMYGMKPKAKFIERALEMLVERPEGGMVVVFHREGTLQFDGLVCHRTASFPTGAISIADNDEVLDCFAPFLAGFVMQGVEADKAIRVEWRKVCRALSRREEAHPDHLLFSSPNVMAAFTQHATTLPELTAQVPLSMGNKVVKNREARLHHPASIFRPTEVQHVQQCVQWALKHGVSLTVIGGGHSGHCLWSNVVSVDMAAFDKVHILAAGDSGGKSGSKSVSLIVAEAGCKTGDIICKTMEAGMTVPLGSRPSVGAGLWLQGGIGHLARMYGLACDAIVGAVVVSVNSSQALCIGYVPSQHWPAGAVRPENESDMLWAIKGAGTNIGIVVSVTFKAYVAPTCLTRNWVVPLSNNHEARLKLSDFDNFIARKLPRNCSADAYLYWDIGQLHLGVTMFESSTARLTSETPTPTPGPVDTVLGQNNNFKVVDGVGLFEAEMYISGMHSGHGEGRTSSFKRCLFLKHIGALNIADILVAAVETRPSPLSYLHLLQGGGAVGDVAADATAFGCRDWDFACVITGVWPRDQDGTEVAQAAVQWVYNVARNLLPLSSGVYSADLGPDPRDAALATKAFGLNWPRLAHLKHSSDPHNVLAYSCPLPKPQIEQRLIILITGENCAGKDFCADIWVSVFLTCARKSLRARAVSISDATKREYAAATGADLDRLLRDRAYKEQHRPELTAFFQYQVQHRPRLPEEHFLEVVRGAEDVDVLLITGMRDEAPVAALSHLVPHSRLLEVRIKANKQSRRARQGCDSGDYDGDDNGDNNSGGSKLTALEYRPSFIFDNDTIGNEAAKRFAERYLLPFLHKDLQRLADMVHPVPGFPRPGIEFRHVLNISQQLGGLALCTSLLQTHFTGDWAKVDVVACCEAGGFVYASALASRINIPLALIREAGKLPPPTVSVLKSTSHISSSTSDNSKETIEMGRDLIPRGASVVVVDDVLATGKTLCAVLQLLDKAGIGAENVSVMVVAEFPVHRGRELLRQRGFGGVNVQSLLVFGGA</sequence>
<comment type="similarity">
    <text evidence="1">Belongs to the oxygen-dependent FAD-linked oxidoreductase family.</text>
</comment>
<dbReference type="SUPFAM" id="SSF56176">
    <property type="entry name" value="FAD-binding/transporter-associated domain-like"/>
    <property type="match status" value="1"/>
</dbReference>
<evidence type="ECO:0000256" key="5">
    <source>
        <dbReference type="SAM" id="MobiDB-lite"/>
    </source>
</evidence>
<dbReference type="GO" id="GO:0019287">
    <property type="term" value="P:isopentenyl diphosphate biosynthetic process, mevalonate pathway"/>
    <property type="evidence" value="ECO:0007669"/>
    <property type="project" value="UniProtKB-UniPathway"/>
</dbReference>
<evidence type="ECO:0000256" key="2">
    <source>
        <dbReference type="ARBA" id="ARBA00022630"/>
    </source>
</evidence>
<dbReference type="PANTHER" id="PTHR42973">
    <property type="entry name" value="BINDING OXIDOREDUCTASE, PUTATIVE (AFU_ORTHOLOGUE AFUA_1G17690)-RELATED"/>
    <property type="match status" value="1"/>
</dbReference>
<dbReference type="GO" id="GO:0071949">
    <property type="term" value="F:FAD binding"/>
    <property type="evidence" value="ECO:0007669"/>
    <property type="project" value="InterPro"/>
</dbReference>
<dbReference type="SUPFAM" id="SSF53271">
    <property type="entry name" value="PRTase-like"/>
    <property type="match status" value="1"/>
</dbReference>
<dbReference type="AlphaFoldDB" id="A0A1E3BB04"/>
<dbReference type="UniPathway" id="UPA00057">
    <property type="reaction ID" value="UER00099"/>
</dbReference>